<evidence type="ECO:0000313" key="3">
    <source>
        <dbReference type="Proteomes" id="UP000324832"/>
    </source>
</evidence>
<sequence length="119" mass="13390">MGKFPYSYTDSDDDEDTSSSVENVKKKKKFSILKYTSGNFRKKKGKVQSKSEPEDIEIRSRPSIHFGGKKLRGILKHTERDSSDEDEESESSRVTLKDRCLIGRVPRTSGTKPGRGGGF</sequence>
<accession>A0A5E4QPE6</accession>
<evidence type="ECO:0000313" key="2">
    <source>
        <dbReference type="EMBL" id="VVC98976.1"/>
    </source>
</evidence>
<proteinExistence type="predicted"/>
<gene>
    <name evidence="2" type="ORF">LSINAPIS_LOCUS9939</name>
</gene>
<dbReference type="Proteomes" id="UP000324832">
    <property type="component" value="Unassembled WGS sequence"/>
</dbReference>
<keyword evidence="3" id="KW-1185">Reference proteome</keyword>
<name>A0A5E4QPE6_9NEOP</name>
<feature type="region of interest" description="Disordered" evidence="1">
    <location>
        <begin position="41"/>
        <end position="119"/>
    </location>
</feature>
<dbReference type="AlphaFoldDB" id="A0A5E4QPE6"/>
<reference evidence="2 3" key="1">
    <citation type="submission" date="2017-07" db="EMBL/GenBank/DDBJ databases">
        <authorList>
            <person name="Talla V."/>
            <person name="Backstrom N."/>
        </authorList>
    </citation>
    <scope>NUCLEOTIDE SEQUENCE [LARGE SCALE GENOMIC DNA]</scope>
</reference>
<evidence type="ECO:0000256" key="1">
    <source>
        <dbReference type="SAM" id="MobiDB-lite"/>
    </source>
</evidence>
<protein>
    <submittedName>
        <fullName evidence="2">Uncharacterized protein</fullName>
    </submittedName>
</protein>
<organism evidence="2 3">
    <name type="scientific">Leptidea sinapis</name>
    <dbReference type="NCBI Taxonomy" id="189913"/>
    <lineage>
        <taxon>Eukaryota</taxon>
        <taxon>Metazoa</taxon>
        <taxon>Ecdysozoa</taxon>
        <taxon>Arthropoda</taxon>
        <taxon>Hexapoda</taxon>
        <taxon>Insecta</taxon>
        <taxon>Pterygota</taxon>
        <taxon>Neoptera</taxon>
        <taxon>Endopterygota</taxon>
        <taxon>Lepidoptera</taxon>
        <taxon>Glossata</taxon>
        <taxon>Ditrysia</taxon>
        <taxon>Papilionoidea</taxon>
        <taxon>Pieridae</taxon>
        <taxon>Dismorphiinae</taxon>
        <taxon>Leptidea</taxon>
    </lineage>
</organism>
<dbReference type="EMBL" id="FZQP02003889">
    <property type="protein sequence ID" value="VVC98976.1"/>
    <property type="molecule type" value="Genomic_DNA"/>
</dbReference>
<feature type="region of interest" description="Disordered" evidence="1">
    <location>
        <begin position="1"/>
        <end position="23"/>
    </location>
</feature>
<feature type="compositionally biased region" description="Basic and acidic residues" evidence="1">
    <location>
        <begin position="49"/>
        <end position="60"/>
    </location>
</feature>